<dbReference type="SUPFAM" id="SSF47336">
    <property type="entry name" value="ACP-like"/>
    <property type="match status" value="1"/>
</dbReference>
<name>A0A655A6V6_MYCTX</name>
<sequence length="100" mass="10392">MGLVCLQAAAVLGRPSAEDVDPDTEFGDLGFDSLTAVELRNRLKTATGLTLPPTVIFDHPTPTAVAEYVAQQMSGSRPTESGDPTSQVVEPAAAEVSVHA</sequence>
<keyword evidence="5" id="KW-0276">Fatty acid metabolism</keyword>
<dbReference type="PANTHER" id="PTHR43775">
    <property type="entry name" value="FATTY ACID SYNTHASE"/>
    <property type="match status" value="1"/>
</dbReference>
<gene>
    <name evidence="10" type="ORF">ERS007661_04598</name>
    <name evidence="9" type="ORF">ERS027661_03007</name>
</gene>
<dbReference type="InterPro" id="IPR020806">
    <property type="entry name" value="PKS_PP-bd"/>
</dbReference>
<dbReference type="Pfam" id="PF00550">
    <property type="entry name" value="PP-binding"/>
    <property type="match status" value="1"/>
</dbReference>
<dbReference type="EMBL" id="CNFU01000719">
    <property type="protein sequence ID" value="CKS38789.1"/>
    <property type="molecule type" value="Genomic_DNA"/>
</dbReference>
<evidence type="ECO:0000256" key="7">
    <source>
        <dbReference type="SAM" id="MobiDB-lite"/>
    </source>
</evidence>
<dbReference type="Proteomes" id="UP000039217">
    <property type="component" value="Unassembled WGS sequence"/>
</dbReference>
<dbReference type="InterPro" id="IPR050091">
    <property type="entry name" value="PKS_NRPS_Biosynth_Enz"/>
</dbReference>
<feature type="region of interest" description="Disordered" evidence="7">
    <location>
        <begin position="71"/>
        <end position="100"/>
    </location>
</feature>
<dbReference type="GO" id="GO:0004312">
    <property type="term" value="F:fatty acid synthase activity"/>
    <property type="evidence" value="ECO:0007669"/>
    <property type="project" value="TreeGrafter"/>
</dbReference>
<protein>
    <submittedName>
        <fullName evidence="9">Polyketide synthase pks1</fullName>
        <ecNumber evidence="9">2.3.1.41</ecNumber>
    </submittedName>
</protein>
<keyword evidence="9" id="KW-0012">Acyltransferase</keyword>
<dbReference type="PROSITE" id="PS00012">
    <property type="entry name" value="PHOSPHOPANTETHEINE"/>
    <property type="match status" value="1"/>
</dbReference>
<organism evidence="9 12">
    <name type="scientific">Mycobacterium tuberculosis</name>
    <dbReference type="NCBI Taxonomy" id="1773"/>
    <lineage>
        <taxon>Bacteria</taxon>
        <taxon>Bacillati</taxon>
        <taxon>Actinomycetota</taxon>
        <taxon>Actinomycetes</taxon>
        <taxon>Mycobacteriales</taxon>
        <taxon>Mycobacteriaceae</taxon>
        <taxon>Mycobacterium</taxon>
        <taxon>Mycobacterium tuberculosis complex</taxon>
    </lineage>
</organism>
<evidence type="ECO:0000256" key="1">
    <source>
        <dbReference type="ARBA" id="ARBA00005189"/>
    </source>
</evidence>
<dbReference type="PROSITE" id="PS50075">
    <property type="entry name" value="CARRIER"/>
    <property type="match status" value="1"/>
</dbReference>
<proteinExistence type="predicted"/>
<dbReference type="PANTHER" id="PTHR43775:SF51">
    <property type="entry name" value="INACTIVE PHENOLPHTHIOCEROL SYNTHESIS POLYKETIDE SYNTHASE TYPE I PKS1-RELATED"/>
    <property type="match status" value="1"/>
</dbReference>
<evidence type="ECO:0000256" key="3">
    <source>
        <dbReference type="ARBA" id="ARBA00022553"/>
    </source>
</evidence>
<evidence type="ECO:0000256" key="2">
    <source>
        <dbReference type="ARBA" id="ARBA00022450"/>
    </source>
</evidence>
<feature type="compositionally biased region" description="Polar residues" evidence="7">
    <location>
        <begin position="71"/>
        <end position="88"/>
    </location>
</feature>
<accession>A0A655A6V6</accession>
<dbReference type="EMBL" id="CQQC01002994">
    <property type="protein sequence ID" value="CNX36516.1"/>
    <property type="molecule type" value="Genomic_DNA"/>
</dbReference>
<evidence type="ECO:0000313" key="9">
    <source>
        <dbReference type="EMBL" id="CKS38789.1"/>
    </source>
</evidence>
<evidence type="ECO:0000256" key="4">
    <source>
        <dbReference type="ARBA" id="ARBA00022679"/>
    </source>
</evidence>
<feature type="domain" description="Carrier" evidence="8">
    <location>
        <begin position="1"/>
        <end position="73"/>
    </location>
</feature>
<evidence type="ECO:0000256" key="6">
    <source>
        <dbReference type="ARBA" id="ARBA00023098"/>
    </source>
</evidence>
<keyword evidence="4 9" id="KW-0808">Transferase</keyword>
<dbReference type="GO" id="GO:0031177">
    <property type="term" value="F:phosphopantetheine binding"/>
    <property type="evidence" value="ECO:0007669"/>
    <property type="project" value="InterPro"/>
</dbReference>
<dbReference type="GO" id="GO:0004315">
    <property type="term" value="F:3-oxoacyl-[acyl-carrier-protein] synthase activity"/>
    <property type="evidence" value="ECO:0007669"/>
    <property type="project" value="UniProtKB-EC"/>
</dbReference>
<dbReference type="SMART" id="SM01294">
    <property type="entry name" value="PKS_PP_betabranch"/>
    <property type="match status" value="1"/>
</dbReference>
<dbReference type="SMART" id="SM00823">
    <property type="entry name" value="PKS_PP"/>
    <property type="match status" value="1"/>
</dbReference>
<dbReference type="InterPro" id="IPR006162">
    <property type="entry name" value="Ppantetheine_attach_site"/>
</dbReference>
<comment type="pathway">
    <text evidence="1">Lipid metabolism.</text>
</comment>
<dbReference type="GO" id="GO:0006633">
    <property type="term" value="P:fatty acid biosynthetic process"/>
    <property type="evidence" value="ECO:0007669"/>
    <property type="project" value="TreeGrafter"/>
</dbReference>
<dbReference type="InterPro" id="IPR036736">
    <property type="entry name" value="ACP-like_sf"/>
</dbReference>
<evidence type="ECO:0000256" key="5">
    <source>
        <dbReference type="ARBA" id="ARBA00022832"/>
    </source>
</evidence>
<keyword evidence="6" id="KW-0443">Lipid metabolism</keyword>
<dbReference type="AlphaFoldDB" id="A0A655A6V6"/>
<dbReference type="FunFam" id="1.10.1200.10:FF:000007">
    <property type="entry name" value="Probable polyketide synthase pks17"/>
    <property type="match status" value="1"/>
</dbReference>
<dbReference type="EC" id="2.3.1.41" evidence="9"/>
<evidence type="ECO:0000313" key="11">
    <source>
        <dbReference type="Proteomes" id="UP000039217"/>
    </source>
</evidence>
<keyword evidence="3" id="KW-0597">Phosphoprotein</keyword>
<dbReference type="Gene3D" id="1.10.1200.10">
    <property type="entry name" value="ACP-like"/>
    <property type="match status" value="1"/>
</dbReference>
<dbReference type="Proteomes" id="UP000049023">
    <property type="component" value="Unassembled WGS sequence"/>
</dbReference>
<evidence type="ECO:0000313" key="12">
    <source>
        <dbReference type="Proteomes" id="UP000049023"/>
    </source>
</evidence>
<keyword evidence="2" id="KW-0596">Phosphopantetheine</keyword>
<dbReference type="InterPro" id="IPR009081">
    <property type="entry name" value="PP-bd_ACP"/>
</dbReference>
<reference evidence="11 12" key="1">
    <citation type="submission" date="2015-03" db="EMBL/GenBank/DDBJ databases">
        <authorList>
            <consortium name="Pathogen Informatics"/>
        </authorList>
    </citation>
    <scope>NUCLEOTIDE SEQUENCE [LARGE SCALE GENOMIC DNA]</scope>
    <source>
        <strain evidence="9 12">Bir 187</strain>
        <strain evidence="10 11">D00501624</strain>
    </source>
</reference>
<evidence type="ECO:0000313" key="10">
    <source>
        <dbReference type="EMBL" id="CNX36516.1"/>
    </source>
</evidence>
<evidence type="ECO:0000259" key="8">
    <source>
        <dbReference type="PROSITE" id="PS50075"/>
    </source>
</evidence>